<comment type="caution">
    <text evidence="1">The sequence shown here is derived from an EMBL/GenBank/DDBJ whole genome shotgun (WGS) entry which is preliminary data.</text>
</comment>
<reference evidence="1 2" key="1">
    <citation type="submission" date="2017-03" db="EMBL/GenBank/DDBJ databases">
        <title>Genome Survey of Euroglyphus maynei.</title>
        <authorList>
            <person name="Arlian L.G."/>
            <person name="Morgan M.S."/>
            <person name="Rider S.D."/>
        </authorList>
    </citation>
    <scope>NUCLEOTIDE SEQUENCE [LARGE SCALE GENOMIC DNA]</scope>
    <source>
        <strain evidence="1">Arlian Lab</strain>
        <tissue evidence="1">Whole body</tissue>
    </source>
</reference>
<name>A0A1Y3AVD0_EURMA</name>
<evidence type="ECO:0000313" key="1">
    <source>
        <dbReference type="EMBL" id="OTF72431.1"/>
    </source>
</evidence>
<dbReference type="EMBL" id="MUJZ01056198">
    <property type="protein sequence ID" value="OTF72431.1"/>
    <property type="molecule type" value="Genomic_DNA"/>
</dbReference>
<proteinExistence type="predicted"/>
<protein>
    <submittedName>
        <fullName evidence="1">Uncharacterized protein</fullName>
    </submittedName>
</protein>
<dbReference type="AlphaFoldDB" id="A0A1Y3AVD0"/>
<keyword evidence="2" id="KW-1185">Reference proteome</keyword>
<accession>A0A1Y3AVD0</accession>
<organism evidence="1 2">
    <name type="scientific">Euroglyphus maynei</name>
    <name type="common">Mayne's house dust mite</name>
    <dbReference type="NCBI Taxonomy" id="6958"/>
    <lineage>
        <taxon>Eukaryota</taxon>
        <taxon>Metazoa</taxon>
        <taxon>Ecdysozoa</taxon>
        <taxon>Arthropoda</taxon>
        <taxon>Chelicerata</taxon>
        <taxon>Arachnida</taxon>
        <taxon>Acari</taxon>
        <taxon>Acariformes</taxon>
        <taxon>Sarcoptiformes</taxon>
        <taxon>Astigmata</taxon>
        <taxon>Psoroptidia</taxon>
        <taxon>Analgoidea</taxon>
        <taxon>Pyroglyphidae</taxon>
        <taxon>Pyroglyphinae</taxon>
        <taxon>Euroglyphus</taxon>
    </lineage>
</organism>
<gene>
    <name evidence="1" type="ORF">BLA29_008061</name>
</gene>
<evidence type="ECO:0000313" key="2">
    <source>
        <dbReference type="Proteomes" id="UP000194236"/>
    </source>
</evidence>
<sequence>MENYYLHCDPQINPKFCSMFHLMEQCSSLETFVQQLLSTFHYVRSDHFRRLIIENDREYCDSLKKQKHTHVLFKFVRIPYIDQVNKDRHLQPLFMFMKKNFNQIRAATLEDCNFEFNVNIDFFQQYCHPILDCLDFLKRFFMMIIRDELSSKINHEDSKCLFILKEMRKLLLFVGRLSQFEMKFQEFSFHRKSDTDDMVNIFGNVIQFETSIQ</sequence>
<dbReference type="Proteomes" id="UP000194236">
    <property type="component" value="Unassembled WGS sequence"/>
</dbReference>